<dbReference type="Proteomes" id="UP001596158">
    <property type="component" value="Unassembled WGS sequence"/>
</dbReference>
<accession>A0ABW1RV45</accession>
<reference evidence="2" key="1">
    <citation type="journal article" date="2019" name="Int. J. Syst. Evol. Microbiol.">
        <title>The Global Catalogue of Microorganisms (GCM) 10K type strain sequencing project: providing services to taxonomists for standard genome sequencing and annotation.</title>
        <authorList>
            <consortium name="The Broad Institute Genomics Platform"/>
            <consortium name="The Broad Institute Genome Sequencing Center for Infectious Disease"/>
            <person name="Wu L."/>
            <person name="Ma J."/>
        </authorList>
    </citation>
    <scope>NUCLEOTIDE SEQUENCE [LARGE SCALE GENOMIC DNA]</scope>
    <source>
        <strain evidence="2">CCM 8924</strain>
    </source>
</reference>
<dbReference type="RefSeq" id="WP_042492204.1">
    <property type="nucleotide sequence ID" value="NZ_BJDT01000001.1"/>
</dbReference>
<organism evidence="1 2">
    <name type="scientific">Weissella sagaensis</name>
    <dbReference type="NCBI Taxonomy" id="2559928"/>
    <lineage>
        <taxon>Bacteria</taxon>
        <taxon>Bacillati</taxon>
        <taxon>Bacillota</taxon>
        <taxon>Bacilli</taxon>
        <taxon>Lactobacillales</taxon>
        <taxon>Lactobacillaceae</taxon>
        <taxon>Weissella</taxon>
    </lineage>
</organism>
<proteinExistence type="predicted"/>
<gene>
    <name evidence="1" type="ORF">ACFQGR_08275</name>
</gene>
<protein>
    <submittedName>
        <fullName evidence="1">Uncharacterized protein</fullName>
    </submittedName>
</protein>
<evidence type="ECO:0000313" key="2">
    <source>
        <dbReference type="Proteomes" id="UP001596158"/>
    </source>
</evidence>
<keyword evidence="2" id="KW-1185">Reference proteome</keyword>
<name>A0ABW1RV45_9LACO</name>
<evidence type="ECO:0000313" key="1">
    <source>
        <dbReference type="EMBL" id="MFC6179369.1"/>
    </source>
</evidence>
<comment type="caution">
    <text evidence="1">The sequence shown here is derived from an EMBL/GenBank/DDBJ whole genome shotgun (WGS) entry which is preliminary data.</text>
</comment>
<sequence>MMTLTPRISIATMMTVLPLKGEIFFKKDKEGFFTTSDLGPKLLITLKSPAEIAQMLKEFNFMIDEHTVDADDNELIRYTDLSLVNA</sequence>
<dbReference type="EMBL" id="JBHSSG010000013">
    <property type="protein sequence ID" value="MFC6179369.1"/>
    <property type="molecule type" value="Genomic_DNA"/>
</dbReference>